<evidence type="ECO:0000313" key="5">
    <source>
        <dbReference type="EMBL" id="EEP60238.1"/>
    </source>
</evidence>
<sequence length="99" mass="11420">MKKPDIVKYIKEKHPEMDLKSIKDVVDEIFEVMAEALAKGEKIEIRKIGSFRVLKRKKPLKGRKRVSYSKTVHFKPGKVLKRALKSVSLEGEKNAKSKK</sequence>
<dbReference type="SUPFAM" id="SSF47729">
    <property type="entry name" value="IHF-like DNA-binding proteins"/>
    <property type="match status" value="1"/>
</dbReference>
<dbReference type="OrthoDB" id="9804203at2"/>
<keyword evidence="2" id="KW-0226">DNA condensation</keyword>
<proteinExistence type="inferred from homology"/>
<dbReference type="GO" id="GO:0003677">
    <property type="term" value="F:DNA binding"/>
    <property type="evidence" value="ECO:0007669"/>
    <property type="project" value="UniProtKB-KW"/>
</dbReference>
<reference evidence="5 6" key="1">
    <citation type="submission" date="2009-04" db="EMBL/GenBank/DDBJ databases">
        <authorList>
            <person name="Reysenbach A.-L."/>
            <person name="Heidelberg J.F."/>
            <person name="Nelson W.C."/>
        </authorList>
    </citation>
    <scope>NUCLEOTIDE SEQUENCE [LARGE SCALE GENOMIC DNA]</scope>
    <source>
        <strain evidence="5 6">SS-5</strain>
    </source>
</reference>
<dbReference type="GO" id="GO:0005829">
    <property type="term" value="C:cytosol"/>
    <property type="evidence" value="ECO:0007669"/>
    <property type="project" value="TreeGrafter"/>
</dbReference>
<dbReference type="Pfam" id="PF00216">
    <property type="entry name" value="Bac_DNA_binding"/>
    <property type="match status" value="1"/>
</dbReference>
<dbReference type="RefSeq" id="WP_007547480.1">
    <property type="nucleotide sequence ID" value="NZ_ABZS01000128.1"/>
</dbReference>
<dbReference type="AlphaFoldDB" id="C4FL12"/>
<dbReference type="Gene3D" id="4.10.520.10">
    <property type="entry name" value="IHF-like DNA-binding proteins"/>
    <property type="match status" value="1"/>
</dbReference>
<comment type="similarity">
    <text evidence="1 4">Belongs to the bacterial histone-like protein family.</text>
</comment>
<gene>
    <name evidence="5" type="ORF">SULYE_1266</name>
</gene>
<keyword evidence="3" id="KW-0238">DNA-binding</keyword>
<dbReference type="GO" id="GO:0030261">
    <property type="term" value="P:chromosome condensation"/>
    <property type="evidence" value="ECO:0007669"/>
    <property type="project" value="UniProtKB-KW"/>
</dbReference>
<dbReference type="PANTHER" id="PTHR33175:SF3">
    <property type="entry name" value="DNA-BINDING PROTEIN HU-BETA"/>
    <property type="match status" value="1"/>
</dbReference>
<evidence type="ECO:0000256" key="1">
    <source>
        <dbReference type="ARBA" id="ARBA00010529"/>
    </source>
</evidence>
<organism evidence="5 6">
    <name type="scientific">Sulfurihydrogenibium yellowstonense SS-5</name>
    <dbReference type="NCBI Taxonomy" id="432331"/>
    <lineage>
        <taxon>Bacteria</taxon>
        <taxon>Pseudomonadati</taxon>
        <taxon>Aquificota</taxon>
        <taxon>Aquificia</taxon>
        <taxon>Aquificales</taxon>
        <taxon>Hydrogenothermaceae</taxon>
        <taxon>Sulfurihydrogenibium</taxon>
    </lineage>
</organism>
<dbReference type="EMBL" id="ABZS01000128">
    <property type="protein sequence ID" value="EEP60238.1"/>
    <property type="molecule type" value="Genomic_DNA"/>
</dbReference>
<accession>C4FL12</accession>
<evidence type="ECO:0000313" key="6">
    <source>
        <dbReference type="Proteomes" id="UP000005540"/>
    </source>
</evidence>
<protein>
    <submittedName>
        <fullName evidence="5">Integration host factor subunit beta</fullName>
    </submittedName>
</protein>
<dbReference type="PANTHER" id="PTHR33175">
    <property type="entry name" value="DNA-BINDING PROTEIN HU"/>
    <property type="match status" value="1"/>
</dbReference>
<comment type="caution">
    <text evidence="5">The sequence shown here is derived from an EMBL/GenBank/DDBJ whole genome shotgun (WGS) entry which is preliminary data.</text>
</comment>
<dbReference type="SMART" id="SM00411">
    <property type="entry name" value="BHL"/>
    <property type="match status" value="1"/>
</dbReference>
<dbReference type="Proteomes" id="UP000005540">
    <property type="component" value="Unassembled WGS sequence"/>
</dbReference>
<evidence type="ECO:0000256" key="2">
    <source>
        <dbReference type="ARBA" id="ARBA00023067"/>
    </source>
</evidence>
<keyword evidence="6" id="KW-1185">Reference proteome</keyword>
<evidence type="ECO:0000256" key="3">
    <source>
        <dbReference type="ARBA" id="ARBA00023125"/>
    </source>
</evidence>
<dbReference type="GO" id="GO:0030527">
    <property type="term" value="F:structural constituent of chromatin"/>
    <property type="evidence" value="ECO:0007669"/>
    <property type="project" value="InterPro"/>
</dbReference>
<dbReference type="InterPro" id="IPR010992">
    <property type="entry name" value="IHF-like_DNA-bd_dom_sf"/>
</dbReference>
<evidence type="ECO:0000256" key="4">
    <source>
        <dbReference type="RuleBase" id="RU003939"/>
    </source>
</evidence>
<name>C4FL12_9AQUI</name>
<dbReference type="InterPro" id="IPR000119">
    <property type="entry name" value="Hist_DNA-bd"/>
</dbReference>